<evidence type="ECO:0000313" key="1">
    <source>
        <dbReference type="EMBL" id="MBM6856663.1"/>
    </source>
</evidence>
<dbReference type="RefSeq" id="WP_013616403.1">
    <property type="nucleotide sequence ID" value="NZ_JAAZTS010000003.1"/>
</dbReference>
<dbReference type="AlphaFoldDB" id="A0AA40ZRL4"/>
<keyword evidence="2" id="KW-1185">Reference proteome</keyword>
<comment type="caution">
    <text evidence="1">The sequence shown here is derived from an EMBL/GenBank/DDBJ whole genome shotgun (WGS) entry which is preliminary data.</text>
</comment>
<dbReference type="Proteomes" id="UP000698924">
    <property type="component" value="Unassembled WGS sequence"/>
</dbReference>
<evidence type="ECO:0000313" key="2">
    <source>
        <dbReference type="Proteomes" id="UP000698924"/>
    </source>
</evidence>
<organism evidence="1 2">
    <name type="scientific">Caecibacteroides pullorum</name>
    <dbReference type="NCBI Taxonomy" id="2725562"/>
    <lineage>
        <taxon>Bacteria</taxon>
        <taxon>Pseudomonadati</taxon>
        <taxon>Bacteroidota</taxon>
        <taxon>Bacteroidia</taxon>
        <taxon>Bacteroidales</taxon>
        <taxon>Bacteroidaceae</taxon>
        <taxon>Caecibacteroides</taxon>
    </lineage>
</organism>
<protein>
    <submittedName>
        <fullName evidence="1">Uncharacterized protein</fullName>
    </submittedName>
</protein>
<gene>
    <name evidence="1" type="ORF">H6D15_03470</name>
</gene>
<proteinExistence type="predicted"/>
<sequence>MNKTPAWKEKAWKAKCHEGYAEVSYEDVWSLDTRLARIIANHLRAFLKAEKGPYGGTPGNIIEKHGEDKGYAEWLNIIRKMIYAFEEYQRTDQWSEEDAEKRKRIREGMKLFIDHYGDLWI</sequence>
<reference evidence="1 2" key="1">
    <citation type="journal article" date="2021" name="Sci. Rep.">
        <title>The distribution of antibiotic resistance genes in chicken gut microbiota commensals.</title>
        <authorList>
            <person name="Juricova H."/>
            <person name="Matiasovicova J."/>
            <person name="Kubasova T."/>
            <person name="Cejkova D."/>
            <person name="Rychlik I."/>
        </authorList>
    </citation>
    <scope>NUCLEOTIDE SEQUENCE [LARGE SCALE GENOMIC DNA]</scope>
    <source>
        <strain evidence="1 2">An421</strain>
    </source>
</reference>
<dbReference type="EMBL" id="JACJMO010000003">
    <property type="protein sequence ID" value="MBM6856663.1"/>
    <property type="molecule type" value="Genomic_DNA"/>
</dbReference>
<accession>A0AA40ZRL4</accession>
<name>A0AA40ZRL4_9BACT</name>